<feature type="transmembrane region" description="Helical" evidence="1">
    <location>
        <begin position="54"/>
        <end position="73"/>
    </location>
</feature>
<protein>
    <submittedName>
        <fullName evidence="2">Uncharacterized protein</fullName>
    </submittedName>
</protein>
<dbReference type="STRING" id="487685.SAMN04488696_2825"/>
<accession>A0A1I4UQ22</accession>
<reference evidence="3" key="1">
    <citation type="submission" date="2016-10" db="EMBL/GenBank/DDBJ databases">
        <authorList>
            <person name="Varghese N."/>
            <person name="Submissions S."/>
        </authorList>
    </citation>
    <scope>NUCLEOTIDE SEQUENCE [LARGE SCALE GENOMIC DNA]</scope>
    <source>
        <strain evidence="3">Mob M</strain>
    </source>
</reference>
<keyword evidence="1" id="KW-0812">Transmembrane</keyword>
<keyword evidence="1" id="KW-1133">Transmembrane helix</keyword>
<dbReference type="AlphaFoldDB" id="A0A1I4UQ22"/>
<evidence type="ECO:0000256" key="1">
    <source>
        <dbReference type="SAM" id="Phobius"/>
    </source>
</evidence>
<dbReference type="RefSeq" id="WP_091938038.1">
    <property type="nucleotide sequence ID" value="NZ_FOUJ01000007.1"/>
</dbReference>
<evidence type="ECO:0000313" key="2">
    <source>
        <dbReference type="EMBL" id="SFM90840.1"/>
    </source>
</evidence>
<feature type="transmembrane region" description="Helical" evidence="1">
    <location>
        <begin position="88"/>
        <end position="107"/>
    </location>
</feature>
<feature type="transmembrane region" description="Helical" evidence="1">
    <location>
        <begin position="312"/>
        <end position="330"/>
    </location>
</feature>
<keyword evidence="1" id="KW-0472">Membrane</keyword>
<dbReference type="Proteomes" id="UP000198535">
    <property type="component" value="Unassembled WGS sequence"/>
</dbReference>
<name>A0A1I4UQ22_9EURY</name>
<organism evidence="2 3">
    <name type="scientific">Methanolobus profundi</name>
    <dbReference type="NCBI Taxonomy" id="487685"/>
    <lineage>
        <taxon>Archaea</taxon>
        <taxon>Methanobacteriati</taxon>
        <taxon>Methanobacteriota</taxon>
        <taxon>Stenosarchaea group</taxon>
        <taxon>Methanomicrobia</taxon>
        <taxon>Methanosarcinales</taxon>
        <taxon>Methanosarcinaceae</taxon>
        <taxon>Methanolobus</taxon>
    </lineage>
</organism>
<proteinExistence type="predicted"/>
<keyword evidence="3" id="KW-1185">Reference proteome</keyword>
<feature type="transmembrane region" description="Helical" evidence="1">
    <location>
        <begin position="275"/>
        <end position="300"/>
    </location>
</feature>
<gene>
    <name evidence="2" type="ORF">SAMN04488696_2825</name>
</gene>
<evidence type="ECO:0000313" key="3">
    <source>
        <dbReference type="Proteomes" id="UP000198535"/>
    </source>
</evidence>
<sequence>MSEEKEINICDKSDDNIKKEDVIEDSVYIDTDIFSYIYNLIIQSSRYFTKGKGISHRGVNALLLFFLTAGVLYENTSFIVNDSIKDNFVSFVGIYKVPIIFFLYFLFDLLRTIDKVNNFVRRIFQRSEFVYYKIESGDIDQEDLEFYSKVISLNKSQLSSLLFNLKNNDFLTPSVQINLLHNSSIYKYGTLVALKEYLILLNWNSAAVCSFIKRIEGNLSPEYLDRLISKYDTSYSVPFAIGYYHKSYQNKDNPLLDIGQNFTFQNRKFTVFYGLIRAILFTSMICFILMAFFGIIIIGYTHTETNSMYDMVLLSFGLIGSISLLIVSIFDEYDVKMLKRQLESYLGDMQKNGNIELTAEEVKSIINDMVTAFER</sequence>
<dbReference type="EMBL" id="FOUJ01000007">
    <property type="protein sequence ID" value="SFM90840.1"/>
    <property type="molecule type" value="Genomic_DNA"/>
</dbReference>